<evidence type="ECO:0000313" key="2">
    <source>
        <dbReference type="Proteomes" id="UP001552299"/>
    </source>
</evidence>
<organism evidence="1 2">
    <name type="scientific">Dendrobium thyrsiflorum</name>
    <name type="common">Pinecone-like raceme dendrobium</name>
    <name type="synonym">Orchid</name>
    <dbReference type="NCBI Taxonomy" id="117978"/>
    <lineage>
        <taxon>Eukaryota</taxon>
        <taxon>Viridiplantae</taxon>
        <taxon>Streptophyta</taxon>
        <taxon>Embryophyta</taxon>
        <taxon>Tracheophyta</taxon>
        <taxon>Spermatophyta</taxon>
        <taxon>Magnoliopsida</taxon>
        <taxon>Liliopsida</taxon>
        <taxon>Asparagales</taxon>
        <taxon>Orchidaceae</taxon>
        <taxon>Epidendroideae</taxon>
        <taxon>Malaxideae</taxon>
        <taxon>Dendrobiinae</taxon>
        <taxon>Dendrobium</taxon>
    </lineage>
</organism>
<dbReference type="AlphaFoldDB" id="A0ABD0TT70"/>
<dbReference type="EMBL" id="JANQDX010000089">
    <property type="protein sequence ID" value="KAL0902860.1"/>
    <property type="molecule type" value="Genomic_DNA"/>
</dbReference>
<gene>
    <name evidence="1" type="ORF">M5K25_028467</name>
</gene>
<protein>
    <submittedName>
        <fullName evidence="1">Uncharacterized protein</fullName>
    </submittedName>
</protein>
<keyword evidence="2" id="KW-1185">Reference proteome</keyword>
<accession>A0ABD0TT70</accession>
<dbReference type="Proteomes" id="UP001552299">
    <property type="component" value="Unassembled WGS sequence"/>
</dbReference>
<evidence type="ECO:0000313" key="1">
    <source>
        <dbReference type="EMBL" id="KAL0902860.1"/>
    </source>
</evidence>
<proteinExistence type="predicted"/>
<name>A0ABD0TT70_DENTH</name>
<reference evidence="1 2" key="1">
    <citation type="journal article" date="2024" name="Plant Biotechnol. J.">
        <title>Dendrobium thyrsiflorum genome and its molecular insights into genes involved in important horticultural traits.</title>
        <authorList>
            <person name="Chen B."/>
            <person name="Wang J.Y."/>
            <person name="Zheng P.J."/>
            <person name="Li K.L."/>
            <person name="Liang Y.M."/>
            <person name="Chen X.F."/>
            <person name="Zhang C."/>
            <person name="Zhao X."/>
            <person name="He X."/>
            <person name="Zhang G.Q."/>
            <person name="Liu Z.J."/>
            <person name="Xu Q."/>
        </authorList>
    </citation>
    <scope>NUCLEOTIDE SEQUENCE [LARGE SCALE GENOMIC DNA]</scope>
    <source>
        <strain evidence="1">GZMU011</strain>
    </source>
</reference>
<comment type="caution">
    <text evidence="1">The sequence shown here is derived from an EMBL/GenBank/DDBJ whole genome shotgun (WGS) entry which is preliminary data.</text>
</comment>
<sequence length="233" mass="26392">MSGRGASFVLMYGRELSLDDKYAPTYLGGSYRSLQVPANTNLEQLKFRVLRTLKYNTSKYTMMLVCHLPLGNELIASPVEDDEICEMVLLHAIGQILILYVEVEEINKLTNNAKNITPQVHESFSLEERVEVLSMIPPVEPQYIYERQCSQSQDVPRPFARLSLTIDDGYEPMSGGASEPVDDDDANLLCESMAENNDFVKTCMSTREWDEDGTYDSENIGYQVKESSQFQQS</sequence>